<accession>A0ACB7IQF9</accession>
<evidence type="ECO:0000313" key="2">
    <source>
        <dbReference type="Proteomes" id="UP000824881"/>
    </source>
</evidence>
<keyword evidence="2" id="KW-1185">Reference proteome</keyword>
<dbReference type="EMBL" id="WQMT02000008">
    <property type="protein sequence ID" value="KAG9219858.1"/>
    <property type="molecule type" value="Genomic_DNA"/>
</dbReference>
<gene>
    <name evidence="1" type="ORF">CCMSSC00406_0009605</name>
</gene>
<evidence type="ECO:0000313" key="1">
    <source>
        <dbReference type="EMBL" id="KAG9219858.1"/>
    </source>
</evidence>
<organism evidence="1 2">
    <name type="scientific">Pleurotus cornucopiae</name>
    <name type="common">Cornucopia mushroom</name>
    <dbReference type="NCBI Taxonomy" id="5321"/>
    <lineage>
        <taxon>Eukaryota</taxon>
        <taxon>Fungi</taxon>
        <taxon>Dikarya</taxon>
        <taxon>Basidiomycota</taxon>
        <taxon>Agaricomycotina</taxon>
        <taxon>Agaricomycetes</taxon>
        <taxon>Agaricomycetidae</taxon>
        <taxon>Agaricales</taxon>
        <taxon>Pleurotineae</taxon>
        <taxon>Pleurotaceae</taxon>
        <taxon>Pleurotus</taxon>
    </lineage>
</organism>
<sequence length="177" mass="19819">MECSYEIQPVDLTPLPATLPLKETPPVWQSPTPEGYPTPAYYLGWRLTCEQITQLVDPGNDTEPNMADLKYHYILPRWKKLGYSQKFTPNARPGLTLGPIHSGPWDQEAIIFGFSNMSVGTLAAAKGPQAREVLEALRITLNLPDDTGLGWHTYSRHVRQGELVMLFRDGVRPATLC</sequence>
<dbReference type="Proteomes" id="UP000824881">
    <property type="component" value="Unassembled WGS sequence"/>
</dbReference>
<comment type="caution">
    <text evidence="1">The sequence shown here is derived from an EMBL/GenBank/DDBJ whole genome shotgun (WGS) entry which is preliminary data.</text>
</comment>
<name>A0ACB7IQF9_PLECO</name>
<proteinExistence type="predicted"/>
<reference evidence="1 2" key="1">
    <citation type="journal article" date="2021" name="Appl. Environ. Microbiol.">
        <title>Genetic linkage and physical mapping for an oyster mushroom Pleurotus cornucopiae and QTL analysis for the trait cap color.</title>
        <authorList>
            <person name="Zhang Y."/>
            <person name="Gao W."/>
            <person name="Sonnenberg A."/>
            <person name="Chen Q."/>
            <person name="Zhang J."/>
            <person name="Huang C."/>
        </authorList>
    </citation>
    <scope>NUCLEOTIDE SEQUENCE [LARGE SCALE GENOMIC DNA]</scope>
    <source>
        <strain evidence="1">CCMSSC00406</strain>
    </source>
</reference>
<protein>
    <submittedName>
        <fullName evidence="1">Uncharacterized protein</fullName>
    </submittedName>
</protein>